<dbReference type="InterPro" id="IPR036520">
    <property type="entry name" value="UPF0759_sf"/>
</dbReference>
<reference evidence="3" key="2">
    <citation type="submission" date="2015-07" db="EMBL/GenBank/DDBJ databases">
        <authorList>
            <person name="Noorani M."/>
        </authorList>
    </citation>
    <scope>NUCLEOTIDE SEQUENCE [LARGE SCALE GENOMIC DNA]</scope>
    <source>
        <strain evidence="3">ATCC 27428</strain>
    </source>
</reference>
<keyword evidence="3" id="KW-0418">Kinase</keyword>
<proteinExistence type="predicted"/>
<keyword evidence="3" id="KW-0808">Transferase</keyword>
<reference evidence="2 5" key="3">
    <citation type="submission" date="2020-08" db="EMBL/GenBank/DDBJ databases">
        <title>Genomic Encyclopedia of Type Strains, Phase III (KMG-III): the genomes of soil and plant-associated and newly described type strains.</title>
        <authorList>
            <person name="Whitman W."/>
        </authorList>
    </citation>
    <scope>NUCLEOTIDE SEQUENCE [LARGE SCALE GENOMIC DNA]</scope>
    <source>
        <strain evidence="2 5">CECT 3259</strain>
    </source>
</reference>
<evidence type="ECO:0000313" key="2">
    <source>
        <dbReference type="EMBL" id="MBB5121737.1"/>
    </source>
</evidence>
<accession>A0A2N8P0B2</accession>
<dbReference type="PANTHER" id="PTHR30348:SF4">
    <property type="entry name" value="DUF72 DOMAIN-CONTAINING PROTEIN"/>
    <property type="match status" value="1"/>
</dbReference>
<reference evidence="4" key="1">
    <citation type="submission" date="2015-07" db="EMBL/GenBank/DDBJ databases">
        <authorList>
            <person name="Graham D.E."/>
            <person name="Giannone R.J."/>
            <person name="Gulvik C.A."/>
            <person name="Hettich R.L."/>
            <person name="Klingeman D.M."/>
            <person name="Mahan K.M."/>
            <person name="Parry R.J."/>
            <person name="Spain J.C."/>
        </authorList>
    </citation>
    <scope>NUCLEOTIDE SEQUENCE [LARGE SCALE GENOMIC DNA]</scope>
    <source>
        <strain evidence="4">ATCC 27428</strain>
    </source>
</reference>
<gene>
    <name evidence="3" type="ORF">AF335_07645</name>
    <name evidence="2" type="ORF">FHS36_005206</name>
</gene>
<evidence type="ECO:0000313" key="4">
    <source>
        <dbReference type="Proteomes" id="UP000235945"/>
    </source>
</evidence>
<feature type="compositionally biased region" description="Low complexity" evidence="1">
    <location>
        <begin position="252"/>
        <end position="265"/>
    </location>
</feature>
<protein>
    <submittedName>
        <fullName evidence="3">Histidine kinase</fullName>
    </submittedName>
    <submittedName>
        <fullName evidence="2">Uncharacterized protein YecE (DUF72 family)</fullName>
    </submittedName>
</protein>
<dbReference type="Gene3D" id="3.20.20.410">
    <property type="entry name" value="Protein of unknown function UPF0759"/>
    <property type="match status" value="1"/>
</dbReference>
<dbReference type="EMBL" id="LGUI01000002">
    <property type="protein sequence ID" value="PNE34455.1"/>
    <property type="molecule type" value="Genomic_DNA"/>
</dbReference>
<evidence type="ECO:0000313" key="3">
    <source>
        <dbReference type="EMBL" id="PNE34455.1"/>
    </source>
</evidence>
<dbReference type="GO" id="GO:0016301">
    <property type="term" value="F:kinase activity"/>
    <property type="evidence" value="ECO:0007669"/>
    <property type="project" value="UniProtKB-KW"/>
</dbReference>
<dbReference type="OrthoDB" id="9780310at2"/>
<comment type="caution">
    <text evidence="3">The sequence shown here is derived from an EMBL/GenBank/DDBJ whole genome shotgun (WGS) entry which is preliminary data.</text>
</comment>
<evidence type="ECO:0000256" key="1">
    <source>
        <dbReference type="SAM" id="MobiDB-lite"/>
    </source>
</evidence>
<dbReference type="RefSeq" id="WP_102917522.1">
    <property type="nucleotide sequence ID" value="NZ_JACHJF010000020.1"/>
</dbReference>
<dbReference type="Pfam" id="PF01904">
    <property type="entry name" value="DUF72"/>
    <property type="match status" value="1"/>
</dbReference>
<feature type="region of interest" description="Disordered" evidence="1">
    <location>
        <begin position="243"/>
        <end position="265"/>
    </location>
</feature>
<dbReference type="Proteomes" id="UP000528608">
    <property type="component" value="Unassembled WGS sequence"/>
</dbReference>
<dbReference type="SUPFAM" id="SSF117396">
    <property type="entry name" value="TM1631-like"/>
    <property type="match status" value="1"/>
</dbReference>
<dbReference type="InterPro" id="IPR002763">
    <property type="entry name" value="DUF72"/>
</dbReference>
<dbReference type="Proteomes" id="UP000235945">
    <property type="component" value="Unassembled WGS sequence"/>
</dbReference>
<keyword evidence="4" id="KW-1185">Reference proteome</keyword>
<dbReference type="AlphaFoldDB" id="A0A2N8P0B2"/>
<sequence>MALLVGTSGWQYKDWRGALYPDGCPQRLWLEEYARHFATVENNAAFYRLPEHGTFADWRDRTPPGFVMAVKASRYLTHIKRLRDPREPVERLMRHAAGLGDRLGPVLLQLPPTLHADPTALDTALGCFPAGTRVAVEPRHDSWWTDETRAVLEARGAALCWADHDSRPVTPLWRTADWGYVRFHCGRAEPWPRYGRRALDSWAHRIADHWPDRSDAYAYFNNDPGGAAVHDATAFARAVERLGRTVSRTPSAQARTTAPAGRPPP</sequence>
<dbReference type="PANTHER" id="PTHR30348">
    <property type="entry name" value="UNCHARACTERIZED PROTEIN YECE"/>
    <property type="match status" value="1"/>
</dbReference>
<organism evidence="3 4">
    <name type="scientific">Streptomyces eurocidicus</name>
    <name type="common">Streptoverticillium eurocidicus</name>
    <dbReference type="NCBI Taxonomy" id="66423"/>
    <lineage>
        <taxon>Bacteria</taxon>
        <taxon>Bacillati</taxon>
        <taxon>Actinomycetota</taxon>
        <taxon>Actinomycetes</taxon>
        <taxon>Kitasatosporales</taxon>
        <taxon>Streptomycetaceae</taxon>
        <taxon>Streptomyces</taxon>
    </lineage>
</organism>
<evidence type="ECO:0000313" key="5">
    <source>
        <dbReference type="Proteomes" id="UP000528608"/>
    </source>
</evidence>
<name>A0A2N8P0B2_STREU</name>
<dbReference type="EMBL" id="JACHJF010000020">
    <property type="protein sequence ID" value="MBB5121737.1"/>
    <property type="molecule type" value="Genomic_DNA"/>
</dbReference>